<dbReference type="EMBL" id="JBHIRY010000009">
    <property type="protein sequence ID" value="MFB5761138.1"/>
    <property type="molecule type" value="Genomic_DNA"/>
</dbReference>
<protein>
    <recommendedName>
        <fullName evidence="3">Phage protein</fullName>
    </recommendedName>
</protein>
<dbReference type="RefSeq" id="WP_375520281.1">
    <property type="nucleotide sequence ID" value="NZ_JBHIRY010000009.1"/>
</dbReference>
<accession>A0ABV5C0U0</accession>
<name>A0ABV5C0U0_9BACL</name>
<evidence type="ECO:0000313" key="2">
    <source>
        <dbReference type="Proteomes" id="UP001580430"/>
    </source>
</evidence>
<reference evidence="1 2" key="1">
    <citation type="submission" date="2024-09" db="EMBL/GenBank/DDBJ databases">
        <title>Paenibacillus zeirhizospherea sp. nov., isolated from surface of the maize (Zea mays) roots in a horticulture field, Hungary.</title>
        <authorList>
            <person name="Marton D."/>
            <person name="Farkas M."/>
            <person name="Bedics A."/>
            <person name="Toth E."/>
            <person name="Tancsics A."/>
            <person name="Boka K."/>
            <person name="Marati G."/>
            <person name="Kriszt B."/>
            <person name="Cserhati M."/>
        </authorList>
    </citation>
    <scope>NUCLEOTIDE SEQUENCE [LARGE SCALE GENOMIC DNA]</scope>
    <source>
        <strain evidence="1 2">JCM 18446</strain>
    </source>
</reference>
<evidence type="ECO:0000313" key="1">
    <source>
        <dbReference type="EMBL" id="MFB5761138.1"/>
    </source>
</evidence>
<keyword evidence="2" id="KW-1185">Reference proteome</keyword>
<comment type="caution">
    <text evidence="1">The sequence shown here is derived from an EMBL/GenBank/DDBJ whole genome shotgun (WGS) entry which is preliminary data.</text>
</comment>
<proteinExistence type="predicted"/>
<gene>
    <name evidence="1" type="ORF">ACE5LO_12120</name>
</gene>
<sequence>MNTEEFKDYLDGAIRKWRMNKASATDEWDEHTAACYIDAFQSVRVSVFGETLPAESLAEEREEE</sequence>
<dbReference type="Proteomes" id="UP001580430">
    <property type="component" value="Unassembled WGS sequence"/>
</dbReference>
<organism evidence="1 2">
    <name type="scientific">Paenibacillus medicaginis</name>
    <dbReference type="NCBI Taxonomy" id="1470560"/>
    <lineage>
        <taxon>Bacteria</taxon>
        <taxon>Bacillati</taxon>
        <taxon>Bacillota</taxon>
        <taxon>Bacilli</taxon>
        <taxon>Bacillales</taxon>
        <taxon>Paenibacillaceae</taxon>
        <taxon>Paenibacillus</taxon>
    </lineage>
</organism>
<evidence type="ECO:0008006" key="3">
    <source>
        <dbReference type="Google" id="ProtNLM"/>
    </source>
</evidence>